<feature type="domain" description="ATP-grasp" evidence="15">
    <location>
        <begin position="123"/>
        <end position="332"/>
    </location>
</feature>
<keyword evidence="6" id="KW-0963">Cytoplasm</keyword>
<keyword evidence="10" id="KW-0133">Cell shape</keyword>
<dbReference type="Pfam" id="PF01820">
    <property type="entry name" value="Dala_Dala_lig_N"/>
    <property type="match status" value="1"/>
</dbReference>
<dbReference type="SUPFAM" id="SSF52440">
    <property type="entry name" value="PreATP-grasp domain"/>
    <property type="match status" value="1"/>
</dbReference>
<comment type="catalytic activity">
    <reaction evidence="13">
        <text>2 D-alanine + ATP = D-alanyl-D-alanine + ADP + phosphate + H(+)</text>
        <dbReference type="Rhea" id="RHEA:11224"/>
        <dbReference type="ChEBI" id="CHEBI:15378"/>
        <dbReference type="ChEBI" id="CHEBI:30616"/>
        <dbReference type="ChEBI" id="CHEBI:43474"/>
        <dbReference type="ChEBI" id="CHEBI:57416"/>
        <dbReference type="ChEBI" id="CHEBI:57822"/>
        <dbReference type="ChEBI" id="CHEBI:456216"/>
        <dbReference type="EC" id="6.3.2.4"/>
    </reaction>
</comment>
<evidence type="ECO:0000256" key="7">
    <source>
        <dbReference type="ARBA" id="ARBA00022598"/>
    </source>
</evidence>
<evidence type="ECO:0000256" key="11">
    <source>
        <dbReference type="ARBA" id="ARBA00022984"/>
    </source>
</evidence>
<comment type="cofactor">
    <cofactor evidence="1">
        <name>Mn(2+)</name>
        <dbReference type="ChEBI" id="CHEBI:29035"/>
    </cofactor>
</comment>
<dbReference type="InterPro" id="IPR011761">
    <property type="entry name" value="ATP-grasp"/>
</dbReference>
<evidence type="ECO:0000313" key="16">
    <source>
        <dbReference type="EMBL" id="EEV18093.1"/>
    </source>
</evidence>
<evidence type="ECO:0000256" key="14">
    <source>
        <dbReference type="PROSITE-ProRule" id="PRU00409"/>
    </source>
</evidence>
<dbReference type="AlphaFoldDB" id="C8PG55"/>
<dbReference type="Pfam" id="PF07478">
    <property type="entry name" value="Dala_Dala_lig_C"/>
    <property type="match status" value="1"/>
</dbReference>
<evidence type="ECO:0000256" key="2">
    <source>
        <dbReference type="ARBA" id="ARBA00001946"/>
    </source>
</evidence>
<dbReference type="GO" id="GO:0008360">
    <property type="term" value="P:regulation of cell shape"/>
    <property type="evidence" value="ECO:0007669"/>
    <property type="project" value="UniProtKB-KW"/>
</dbReference>
<dbReference type="EMBL" id="ACYG01000019">
    <property type="protein sequence ID" value="EEV18093.1"/>
    <property type="molecule type" value="Genomic_DNA"/>
</dbReference>
<dbReference type="PROSITE" id="PS00843">
    <property type="entry name" value="DALA_DALA_LIGASE_1"/>
    <property type="match status" value="1"/>
</dbReference>
<sequence>MKFGIVFGAQSYEHEVSIISAIAVKNALKGWDLEFVFCDKNRKFYRIEDKNMRAAYFKQGSYAKAKELSIGAGGFFESGMFSKSMLEVGTYINLIHGCDGEDGKMAALFEFFGIPYIGPRIEASVLSYNKILTKHLAAIANVKTLPYEIVNRTSLPNFNFPIIVKPAHLGSSIGISIAKNESEFSYALDQAFELDDSAIVEPYWENVKEFNLAGAKIDGKIVFSNIEEPKKEGYLNFDRKYLDFSRSGAIEPARPGALLEGKMKDAFTRLYNAGSFDGALIRCDFFEKEGEIYLNEINPNPGSLANYLFDDFSEVLAALASSLPPMRQIPVSYELITKITANK</sequence>
<evidence type="ECO:0000256" key="8">
    <source>
        <dbReference type="ARBA" id="ARBA00022741"/>
    </source>
</evidence>
<dbReference type="Gene3D" id="3.30.470.20">
    <property type="entry name" value="ATP-grasp fold, B domain"/>
    <property type="match status" value="1"/>
</dbReference>
<dbReference type="SUPFAM" id="SSF56059">
    <property type="entry name" value="Glutathione synthetase ATP-binding domain-like"/>
    <property type="match status" value="1"/>
</dbReference>
<name>C8PG55_9BACT</name>
<dbReference type="STRING" id="824.CGRAC_1190"/>
<comment type="caution">
    <text evidence="16">The sequence shown here is derived from an EMBL/GenBank/DDBJ whole genome shotgun (WGS) entry which is preliminary data.</text>
</comment>
<keyword evidence="7 16" id="KW-0436">Ligase</keyword>
<dbReference type="InterPro" id="IPR000291">
    <property type="entry name" value="D-Ala_lig_Van_CS"/>
</dbReference>
<gene>
    <name evidence="16" type="ORF">CAMGR0001_0848</name>
</gene>
<dbReference type="OrthoDB" id="9813261at2"/>
<keyword evidence="8 14" id="KW-0547">Nucleotide-binding</keyword>
<evidence type="ECO:0000256" key="10">
    <source>
        <dbReference type="ARBA" id="ARBA00022960"/>
    </source>
</evidence>
<dbReference type="GO" id="GO:0005524">
    <property type="term" value="F:ATP binding"/>
    <property type="evidence" value="ECO:0007669"/>
    <property type="project" value="UniProtKB-UniRule"/>
</dbReference>
<proteinExistence type="inferred from homology"/>
<evidence type="ECO:0000256" key="12">
    <source>
        <dbReference type="ARBA" id="ARBA00023316"/>
    </source>
</evidence>
<dbReference type="EC" id="6.3.2.4" evidence="5"/>
<dbReference type="GO" id="GO:0046872">
    <property type="term" value="F:metal ion binding"/>
    <property type="evidence" value="ECO:0007669"/>
    <property type="project" value="InterPro"/>
</dbReference>
<comment type="cofactor">
    <cofactor evidence="2">
        <name>Mg(2+)</name>
        <dbReference type="ChEBI" id="CHEBI:18420"/>
    </cofactor>
</comment>
<evidence type="ECO:0000256" key="3">
    <source>
        <dbReference type="ARBA" id="ARBA00004496"/>
    </source>
</evidence>
<evidence type="ECO:0000313" key="17">
    <source>
        <dbReference type="Proteomes" id="UP000005709"/>
    </source>
</evidence>
<dbReference type="NCBIfam" id="NF002527">
    <property type="entry name" value="PRK01966.1-3"/>
    <property type="match status" value="1"/>
</dbReference>
<dbReference type="InterPro" id="IPR011095">
    <property type="entry name" value="Dala_Dala_lig_C"/>
</dbReference>
<evidence type="ECO:0000256" key="1">
    <source>
        <dbReference type="ARBA" id="ARBA00001936"/>
    </source>
</evidence>
<reference evidence="16 17" key="1">
    <citation type="submission" date="2009-07" db="EMBL/GenBank/DDBJ databases">
        <authorList>
            <person name="Madupu R."/>
            <person name="Sebastian Y."/>
            <person name="Durkin A.S."/>
            <person name="Torralba M."/>
            <person name="Methe B."/>
            <person name="Sutton G.G."/>
            <person name="Strausberg R.L."/>
            <person name="Nelson K.E."/>
        </authorList>
    </citation>
    <scope>NUCLEOTIDE SEQUENCE [LARGE SCALE GENOMIC DNA]</scope>
    <source>
        <strain evidence="16 17">RM3268</strain>
    </source>
</reference>
<dbReference type="GO" id="GO:0008716">
    <property type="term" value="F:D-alanine-D-alanine ligase activity"/>
    <property type="evidence" value="ECO:0007669"/>
    <property type="project" value="UniProtKB-EC"/>
</dbReference>
<dbReference type="RefSeq" id="WP_005870380.1">
    <property type="nucleotide sequence ID" value="NZ_ACYG01000019.1"/>
</dbReference>
<evidence type="ECO:0000256" key="5">
    <source>
        <dbReference type="ARBA" id="ARBA00012216"/>
    </source>
</evidence>
<dbReference type="Gene3D" id="3.30.1490.20">
    <property type="entry name" value="ATP-grasp fold, A domain"/>
    <property type="match status" value="1"/>
</dbReference>
<keyword evidence="11" id="KW-0573">Peptidoglycan synthesis</keyword>
<dbReference type="PANTHER" id="PTHR23132:SF23">
    <property type="entry name" value="D-ALANINE--D-ALANINE LIGASE B"/>
    <property type="match status" value="1"/>
</dbReference>
<dbReference type="InterPro" id="IPR016185">
    <property type="entry name" value="PreATP-grasp_dom_sf"/>
</dbReference>
<dbReference type="Gene3D" id="3.40.50.20">
    <property type="match status" value="1"/>
</dbReference>
<evidence type="ECO:0000256" key="13">
    <source>
        <dbReference type="ARBA" id="ARBA00047614"/>
    </source>
</evidence>
<dbReference type="GO" id="GO:0071555">
    <property type="term" value="P:cell wall organization"/>
    <property type="evidence" value="ECO:0007669"/>
    <property type="project" value="UniProtKB-KW"/>
</dbReference>
<dbReference type="GO" id="GO:0009252">
    <property type="term" value="P:peptidoglycan biosynthetic process"/>
    <property type="evidence" value="ECO:0007669"/>
    <property type="project" value="UniProtKB-KW"/>
</dbReference>
<dbReference type="InterPro" id="IPR013815">
    <property type="entry name" value="ATP_grasp_subdomain_1"/>
</dbReference>
<dbReference type="InterPro" id="IPR011127">
    <property type="entry name" value="Dala_Dala_lig_N"/>
</dbReference>
<dbReference type="PROSITE" id="PS50975">
    <property type="entry name" value="ATP_GRASP"/>
    <property type="match status" value="1"/>
</dbReference>
<keyword evidence="12" id="KW-0961">Cell wall biogenesis/degradation</keyword>
<dbReference type="PANTHER" id="PTHR23132">
    <property type="entry name" value="D-ALANINE--D-ALANINE LIGASE"/>
    <property type="match status" value="1"/>
</dbReference>
<organism evidence="16 17">
    <name type="scientific">Campylobacter gracilis RM3268</name>
    <dbReference type="NCBI Taxonomy" id="553220"/>
    <lineage>
        <taxon>Bacteria</taxon>
        <taxon>Pseudomonadati</taxon>
        <taxon>Campylobacterota</taxon>
        <taxon>Epsilonproteobacteria</taxon>
        <taxon>Campylobacterales</taxon>
        <taxon>Campylobacteraceae</taxon>
        <taxon>Campylobacter</taxon>
    </lineage>
</organism>
<comment type="similarity">
    <text evidence="4">Belongs to the D-alanine--D-alanine ligase family.</text>
</comment>
<evidence type="ECO:0000256" key="4">
    <source>
        <dbReference type="ARBA" id="ARBA00010871"/>
    </source>
</evidence>
<dbReference type="GO" id="GO:0005737">
    <property type="term" value="C:cytoplasm"/>
    <property type="evidence" value="ECO:0007669"/>
    <property type="project" value="UniProtKB-SubCell"/>
</dbReference>
<evidence type="ECO:0000256" key="9">
    <source>
        <dbReference type="ARBA" id="ARBA00022840"/>
    </source>
</evidence>
<protein>
    <recommendedName>
        <fullName evidence="5">D-alanine--D-alanine ligase</fullName>
        <ecNumber evidence="5">6.3.2.4</ecNumber>
    </recommendedName>
</protein>
<evidence type="ECO:0000256" key="6">
    <source>
        <dbReference type="ARBA" id="ARBA00022490"/>
    </source>
</evidence>
<accession>C8PG55</accession>
<keyword evidence="17" id="KW-1185">Reference proteome</keyword>
<comment type="subcellular location">
    <subcellularLocation>
        <location evidence="3">Cytoplasm</location>
    </subcellularLocation>
</comment>
<dbReference type="Proteomes" id="UP000005709">
    <property type="component" value="Unassembled WGS sequence"/>
</dbReference>
<keyword evidence="9 14" id="KW-0067">ATP-binding</keyword>
<dbReference type="eggNOG" id="COG1181">
    <property type="taxonomic scope" value="Bacteria"/>
</dbReference>
<evidence type="ECO:0000259" key="15">
    <source>
        <dbReference type="PROSITE" id="PS50975"/>
    </source>
</evidence>